<keyword evidence="3" id="KW-1185">Reference proteome</keyword>
<reference evidence="2 3" key="1">
    <citation type="journal article" date="2024" name="G3 (Bethesda)">
        <title>Genome assembly of Hibiscus sabdariffa L. provides insights into metabolisms of medicinal natural products.</title>
        <authorList>
            <person name="Kim T."/>
        </authorList>
    </citation>
    <scope>NUCLEOTIDE SEQUENCE [LARGE SCALE GENOMIC DNA]</scope>
    <source>
        <strain evidence="2">TK-2024</strain>
        <tissue evidence="2">Old leaves</tissue>
    </source>
</reference>
<evidence type="ECO:0000313" key="2">
    <source>
        <dbReference type="EMBL" id="KAK8501350.1"/>
    </source>
</evidence>
<dbReference type="InterPro" id="IPR029068">
    <property type="entry name" value="Glyas_Bleomycin-R_OHBP_Dase"/>
</dbReference>
<dbReference type="InterPro" id="IPR037523">
    <property type="entry name" value="VOC_core"/>
</dbReference>
<evidence type="ECO:0000313" key="3">
    <source>
        <dbReference type="Proteomes" id="UP001472677"/>
    </source>
</evidence>
<dbReference type="Gene3D" id="3.10.180.10">
    <property type="entry name" value="2,3-Dihydroxybiphenyl 1,2-Dioxygenase, domain 1"/>
    <property type="match status" value="1"/>
</dbReference>
<proteinExistence type="predicted"/>
<dbReference type="PROSITE" id="PS51819">
    <property type="entry name" value="VOC"/>
    <property type="match status" value="1"/>
</dbReference>
<organism evidence="2 3">
    <name type="scientific">Hibiscus sabdariffa</name>
    <name type="common">roselle</name>
    <dbReference type="NCBI Taxonomy" id="183260"/>
    <lineage>
        <taxon>Eukaryota</taxon>
        <taxon>Viridiplantae</taxon>
        <taxon>Streptophyta</taxon>
        <taxon>Embryophyta</taxon>
        <taxon>Tracheophyta</taxon>
        <taxon>Spermatophyta</taxon>
        <taxon>Magnoliopsida</taxon>
        <taxon>eudicotyledons</taxon>
        <taxon>Gunneridae</taxon>
        <taxon>Pentapetalae</taxon>
        <taxon>rosids</taxon>
        <taxon>malvids</taxon>
        <taxon>Malvales</taxon>
        <taxon>Malvaceae</taxon>
        <taxon>Malvoideae</taxon>
        <taxon>Hibiscus</taxon>
    </lineage>
</organism>
<dbReference type="EMBL" id="JBBPBM010000193">
    <property type="protein sequence ID" value="KAK8501350.1"/>
    <property type="molecule type" value="Genomic_DNA"/>
</dbReference>
<dbReference type="PANTHER" id="PTHR46142:SF14">
    <property type="entry name" value="METHYLMALONYL-COA EPIMERASE, MITOCHONDRIAL-LIKE"/>
    <property type="match status" value="1"/>
</dbReference>
<dbReference type="SUPFAM" id="SSF54593">
    <property type="entry name" value="Glyoxalase/Bleomycin resistance protein/Dihydroxybiphenyl dioxygenase"/>
    <property type="match status" value="1"/>
</dbReference>
<name>A0ABR2B3E6_9ROSI</name>
<dbReference type="PANTHER" id="PTHR46142">
    <property type="match status" value="1"/>
</dbReference>
<feature type="domain" description="VOC" evidence="1">
    <location>
        <begin position="9"/>
        <end position="125"/>
    </location>
</feature>
<evidence type="ECO:0000259" key="1">
    <source>
        <dbReference type="PROSITE" id="PS51819"/>
    </source>
</evidence>
<dbReference type="InterPro" id="IPR004360">
    <property type="entry name" value="Glyas_Fos-R_dOase_dom"/>
</dbReference>
<sequence length="165" mass="18849">MENPLQLKCLNHVSLLCRSIEKSVDFYQDILGFFPIKRPGCSVMALASIFFNQKILKACLRFDVFNPKDNHISFQCQCDSMGTLEKKLKELNIEYVKGTVEEGGIRVDQLFFHDPDGNMIELCNCDNLPVIPLPLDAIHSCSLTNRNVRLQQQLQAQKIEHPVQI</sequence>
<gene>
    <name evidence="2" type="ORF">V6N12_008366</name>
</gene>
<protein>
    <recommendedName>
        <fullName evidence="1">VOC domain-containing protein</fullName>
    </recommendedName>
</protein>
<dbReference type="Proteomes" id="UP001472677">
    <property type="component" value="Unassembled WGS sequence"/>
</dbReference>
<accession>A0ABR2B3E6</accession>
<dbReference type="Pfam" id="PF00903">
    <property type="entry name" value="Glyoxalase"/>
    <property type="match status" value="1"/>
</dbReference>
<comment type="caution">
    <text evidence="2">The sequence shown here is derived from an EMBL/GenBank/DDBJ whole genome shotgun (WGS) entry which is preliminary data.</text>
</comment>